<dbReference type="Gene3D" id="3.40.50.150">
    <property type="entry name" value="Vaccinia Virus protein VP39"/>
    <property type="match status" value="1"/>
</dbReference>
<dbReference type="Proteomes" id="UP000008177">
    <property type="component" value="Unplaced contigs"/>
</dbReference>
<dbReference type="PANTHER" id="PTHR43591">
    <property type="entry name" value="METHYLTRANSFERASE"/>
    <property type="match status" value="1"/>
</dbReference>
<dbReference type="InParanoid" id="G2YF51"/>
<dbReference type="Pfam" id="PF08241">
    <property type="entry name" value="Methyltransf_11"/>
    <property type="match status" value="1"/>
</dbReference>
<keyword evidence="3" id="KW-0489">Methyltransferase</keyword>
<dbReference type="HOGENOM" id="CLU_065416_1_0_1"/>
<evidence type="ECO:0000256" key="1">
    <source>
        <dbReference type="SAM" id="MobiDB-lite"/>
    </source>
</evidence>
<feature type="domain" description="Methyltransferase type 11" evidence="2">
    <location>
        <begin position="38"/>
        <end position="159"/>
    </location>
</feature>
<name>G2YF51_BOTF4</name>
<dbReference type="GO" id="GO:0032259">
    <property type="term" value="P:methylation"/>
    <property type="evidence" value="ECO:0007669"/>
    <property type="project" value="UniProtKB-KW"/>
</dbReference>
<dbReference type="GO" id="GO:0008757">
    <property type="term" value="F:S-adenosylmethionine-dependent methyltransferase activity"/>
    <property type="evidence" value="ECO:0007669"/>
    <property type="project" value="InterPro"/>
</dbReference>
<dbReference type="SUPFAM" id="SSF53335">
    <property type="entry name" value="S-adenosyl-L-methionine-dependent methyltransferases"/>
    <property type="match status" value="1"/>
</dbReference>
<protein>
    <submittedName>
        <fullName evidence="3">Similar to UbiE/COQ5 family methyltransferase</fullName>
    </submittedName>
</protein>
<keyword evidence="3" id="KW-0808">Transferase</keyword>
<evidence type="ECO:0000259" key="2">
    <source>
        <dbReference type="Pfam" id="PF08241"/>
    </source>
</evidence>
<dbReference type="eggNOG" id="ENOG502RZTT">
    <property type="taxonomic scope" value="Eukaryota"/>
</dbReference>
<proteinExistence type="predicted"/>
<dbReference type="InterPro" id="IPR013216">
    <property type="entry name" value="Methyltransf_11"/>
</dbReference>
<dbReference type="InterPro" id="IPR029063">
    <property type="entry name" value="SAM-dependent_MTases_sf"/>
</dbReference>
<dbReference type="AlphaFoldDB" id="G2YF51"/>
<organism evidence="3 4">
    <name type="scientific">Botryotinia fuckeliana (strain T4)</name>
    <name type="common">Noble rot fungus</name>
    <name type="synonym">Botrytis cinerea</name>
    <dbReference type="NCBI Taxonomy" id="999810"/>
    <lineage>
        <taxon>Eukaryota</taxon>
        <taxon>Fungi</taxon>
        <taxon>Dikarya</taxon>
        <taxon>Ascomycota</taxon>
        <taxon>Pezizomycotina</taxon>
        <taxon>Leotiomycetes</taxon>
        <taxon>Helotiales</taxon>
        <taxon>Sclerotiniaceae</taxon>
        <taxon>Botrytis</taxon>
    </lineage>
</organism>
<sequence length="308" mass="33695">MSEAKGLQPGTLPIRHMVQLAHDLLPFDSADCKDKIILDVGCGPGQVTEHLLEEYRSSLFPISGDHHNNHNHKTHILASDFSAPMIAQLTSRKEKEIAKGNGIWECVDAKVCDAQDLGMMVRDRVASHVFANLVLFMLPEPRQGLSEMKRVLGRGGVAACTSWRGSEWIDLMRVGAASASASAEGKQEEEEEIGAGDEEKVKGKGKGKMEIPKEWSSAEGVRREMEDVGFVDVQVVESEARWDFESHEGIVDLILGFPGMEIMVGESWGEGGREKAREGMLGWMRERFSRGEGALTGVAIVGVGRKGV</sequence>
<dbReference type="CDD" id="cd02440">
    <property type="entry name" value="AdoMet_MTases"/>
    <property type="match status" value="1"/>
</dbReference>
<feature type="region of interest" description="Disordered" evidence="1">
    <location>
        <begin position="180"/>
        <end position="212"/>
    </location>
</feature>
<dbReference type="STRING" id="999810.G2YF51"/>
<accession>G2YF51</accession>
<gene>
    <name evidence="3" type="ORF">BofuT4_P091310.1</name>
</gene>
<dbReference type="OrthoDB" id="3550189at2759"/>
<dbReference type="EMBL" id="FQ790325">
    <property type="protein sequence ID" value="CCD50444.1"/>
    <property type="molecule type" value="Genomic_DNA"/>
</dbReference>
<dbReference type="PANTHER" id="PTHR43591:SF24">
    <property type="entry name" value="2-METHOXY-6-POLYPRENYL-1,4-BENZOQUINOL METHYLASE, MITOCHONDRIAL"/>
    <property type="match status" value="1"/>
</dbReference>
<reference evidence="4" key="1">
    <citation type="journal article" date="2011" name="PLoS Genet.">
        <title>Genomic analysis of the necrotrophic fungal pathogens Sclerotinia sclerotiorum and Botrytis cinerea.</title>
        <authorList>
            <person name="Amselem J."/>
            <person name="Cuomo C.A."/>
            <person name="van Kan J.A."/>
            <person name="Viaud M."/>
            <person name="Benito E.P."/>
            <person name="Couloux A."/>
            <person name="Coutinho P.M."/>
            <person name="de Vries R.P."/>
            <person name="Dyer P.S."/>
            <person name="Fillinger S."/>
            <person name="Fournier E."/>
            <person name="Gout L."/>
            <person name="Hahn M."/>
            <person name="Kohn L."/>
            <person name="Lapalu N."/>
            <person name="Plummer K.M."/>
            <person name="Pradier J.M."/>
            <person name="Quevillon E."/>
            <person name="Sharon A."/>
            <person name="Simon A."/>
            <person name="ten Have A."/>
            <person name="Tudzynski B."/>
            <person name="Tudzynski P."/>
            <person name="Wincker P."/>
            <person name="Andrew M."/>
            <person name="Anthouard V."/>
            <person name="Beever R.E."/>
            <person name="Beffa R."/>
            <person name="Benoit I."/>
            <person name="Bouzid O."/>
            <person name="Brault B."/>
            <person name="Chen Z."/>
            <person name="Choquer M."/>
            <person name="Collemare J."/>
            <person name="Cotton P."/>
            <person name="Danchin E.G."/>
            <person name="Da Silva C."/>
            <person name="Gautier A."/>
            <person name="Giraud C."/>
            <person name="Giraud T."/>
            <person name="Gonzalez C."/>
            <person name="Grossetete S."/>
            <person name="Guldener U."/>
            <person name="Henrissat B."/>
            <person name="Howlett B.J."/>
            <person name="Kodira C."/>
            <person name="Kretschmer M."/>
            <person name="Lappartient A."/>
            <person name="Leroch M."/>
            <person name="Levis C."/>
            <person name="Mauceli E."/>
            <person name="Neuveglise C."/>
            <person name="Oeser B."/>
            <person name="Pearson M."/>
            <person name="Poulain J."/>
            <person name="Poussereau N."/>
            <person name="Quesneville H."/>
            <person name="Rascle C."/>
            <person name="Schumacher J."/>
            <person name="Segurens B."/>
            <person name="Sexton A."/>
            <person name="Silva E."/>
            <person name="Sirven C."/>
            <person name="Soanes D.M."/>
            <person name="Talbot N.J."/>
            <person name="Templeton M."/>
            <person name="Yandava C."/>
            <person name="Yarden O."/>
            <person name="Zeng Q."/>
            <person name="Rollins J.A."/>
            <person name="Lebrun M.H."/>
            <person name="Dickman M."/>
        </authorList>
    </citation>
    <scope>NUCLEOTIDE SEQUENCE [LARGE SCALE GENOMIC DNA]</scope>
    <source>
        <strain evidence="4">T4</strain>
    </source>
</reference>
<feature type="compositionally biased region" description="Acidic residues" evidence="1">
    <location>
        <begin position="187"/>
        <end position="196"/>
    </location>
</feature>
<feature type="compositionally biased region" description="Basic and acidic residues" evidence="1">
    <location>
        <begin position="197"/>
        <end position="212"/>
    </location>
</feature>
<evidence type="ECO:0000313" key="4">
    <source>
        <dbReference type="Proteomes" id="UP000008177"/>
    </source>
</evidence>
<evidence type="ECO:0000313" key="3">
    <source>
        <dbReference type="EMBL" id="CCD50444.1"/>
    </source>
</evidence>